<protein>
    <submittedName>
        <fullName evidence="2">Uncharacterized protein</fullName>
    </submittedName>
</protein>
<evidence type="ECO:0000313" key="2">
    <source>
        <dbReference type="EMBL" id="GAI71364.1"/>
    </source>
</evidence>
<gene>
    <name evidence="2" type="ORF">S06H3_66806</name>
</gene>
<comment type="caution">
    <text evidence="2">The sequence shown here is derived from an EMBL/GenBank/DDBJ whole genome shotgun (WGS) entry which is preliminary data.</text>
</comment>
<name>X1SU67_9ZZZZ</name>
<feature type="non-terminal residue" evidence="2">
    <location>
        <position position="1"/>
    </location>
</feature>
<feature type="region of interest" description="Disordered" evidence="1">
    <location>
        <begin position="1"/>
        <end position="34"/>
    </location>
</feature>
<sequence>TGQIANELDITTTRPSSKSVAGSGLKIRPTALTS</sequence>
<dbReference type="EMBL" id="BARV01045776">
    <property type="protein sequence ID" value="GAI71364.1"/>
    <property type="molecule type" value="Genomic_DNA"/>
</dbReference>
<feature type="compositionally biased region" description="Polar residues" evidence="1">
    <location>
        <begin position="1"/>
        <end position="20"/>
    </location>
</feature>
<reference evidence="2" key="1">
    <citation type="journal article" date="2014" name="Front. Microbiol.">
        <title>High frequency of phylogenetically diverse reductive dehalogenase-homologous genes in deep subseafloor sedimentary metagenomes.</title>
        <authorList>
            <person name="Kawai M."/>
            <person name="Futagami T."/>
            <person name="Toyoda A."/>
            <person name="Takaki Y."/>
            <person name="Nishi S."/>
            <person name="Hori S."/>
            <person name="Arai W."/>
            <person name="Tsubouchi T."/>
            <person name="Morono Y."/>
            <person name="Uchiyama I."/>
            <person name="Ito T."/>
            <person name="Fujiyama A."/>
            <person name="Inagaki F."/>
            <person name="Takami H."/>
        </authorList>
    </citation>
    <scope>NUCLEOTIDE SEQUENCE</scope>
    <source>
        <strain evidence="2">Expedition CK06-06</strain>
    </source>
</reference>
<organism evidence="2">
    <name type="scientific">marine sediment metagenome</name>
    <dbReference type="NCBI Taxonomy" id="412755"/>
    <lineage>
        <taxon>unclassified sequences</taxon>
        <taxon>metagenomes</taxon>
        <taxon>ecological metagenomes</taxon>
    </lineage>
</organism>
<accession>X1SU67</accession>
<proteinExistence type="predicted"/>
<dbReference type="AlphaFoldDB" id="X1SU67"/>
<evidence type="ECO:0000256" key="1">
    <source>
        <dbReference type="SAM" id="MobiDB-lite"/>
    </source>
</evidence>